<dbReference type="InParanoid" id="W5NLV1"/>
<dbReference type="GeneTree" id="ENSGT00940000165291"/>
<reference evidence="3" key="2">
    <citation type="submission" date="2025-08" db="UniProtKB">
        <authorList>
            <consortium name="Ensembl"/>
        </authorList>
    </citation>
    <scope>IDENTIFICATION</scope>
</reference>
<keyword evidence="4" id="KW-1185">Reference proteome</keyword>
<dbReference type="Bgee" id="ENSLOCG00000017505">
    <property type="expression patterns" value="Expressed in intestine and 13 other cell types or tissues"/>
</dbReference>
<dbReference type="STRING" id="7918.ENSLOCP00000021610"/>
<evidence type="ECO:0000313" key="3">
    <source>
        <dbReference type="Ensembl" id="ENSLOCP00000021610.1"/>
    </source>
</evidence>
<dbReference type="PANTHER" id="PTHR10424:SF73">
    <property type="entry name" value="ENDOGENOUS RETROVIRUS GROUP FC1 ENV POLYPROTEIN-RELATED"/>
    <property type="match status" value="1"/>
</dbReference>
<organism evidence="3 4">
    <name type="scientific">Lepisosteus oculatus</name>
    <name type="common">Spotted gar</name>
    <dbReference type="NCBI Taxonomy" id="7918"/>
    <lineage>
        <taxon>Eukaryota</taxon>
        <taxon>Metazoa</taxon>
        <taxon>Chordata</taxon>
        <taxon>Craniata</taxon>
        <taxon>Vertebrata</taxon>
        <taxon>Euteleostomi</taxon>
        <taxon>Actinopterygii</taxon>
        <taxon>Neopterygii</taxon>
        <taxon>Holostei</taxon>
        <taxon>Semionotiformes</taxon>
        <taxon>Lepisosteidae</taxon>
        <taxon>Lepisosteus</taxon>
    </lineage>
</organism>
<dbReference type="Proteomes" id="UP000018468">
    <property type="component" value="Unassembled WGS sequence"/>
</dbReference>
<evidence type="ECO:0000256" key="1">
    <source>
        <dbReference type="ARBA" id="ARBA00023157"/>
    </source>
</evidence>
<dbReference type="PANTHER" id="PTHR10424">
    <property type="entry name" value="VIRAL ENVELOPE PROTEIN"/>
    <property type="match status" value="1"/>
</dbReference>
<dbReference type="Pfam" id="PF00429">
    <property type="entry name" value="TLV_coat"/>
    <property type="match status" value="1"/>
</dbReference>
<feature type="chain" id="PRO_5004869957" evidence="2">
    <location>
        <begin position="19"/>
        <end position="348"/>
    </location>
</feature>
<reference evidence="3" key="3">
    <citation type="submission" date="2025-09" db="UniProtKB">
        <authorList>
            <consortium name="Ensembl"/>
        </authorList>
    </citation>
    <scope>IDENTIFICATION</scope>
</reference>
<dbReference type="HOGENOM" id="CLU_798189_0_0_1"/>
<dbReference type="SUPFAM" id="SSF58069">
    <property type="entry name" value="Virus ectodomain"/>
    <property type="match status" value="1"/>
</dbReference>
<dbReference type="AlphaFoldDB" id="W5NLV1"/>
<dbReference type="Gene3D" id="1.10.287.210">
    <property type="match status" value="1"/>
</dbReference>
<proteinExistence type="predicted"/>
<accession>W5NLV1</accession>
<name>W5NLV1_LEPOC</name>
<dbReference type="OMA" id="NGAYFIC"/>
<dbReference type="eggNOG" id="ENOG502SD08">
    <property type="taxonomic scope" value="Eukaryota"/>
</dbReference>
<protein>
    <submittedName>
        <fullName evidence="3">Uncharacterized protein</fullName>
    </submittedName>
</protein>
<evidence type="ECO:0000313" key="4">
    <source>
        <dbReference type="Proteomes" id="UP000018468"/>
    </source>
</evidence>
<dbReference type="Ensembl" id="ENSLOCT00000021647.1">
    <property type="protein sequence ID" value="ENSLOCP00000021610.1"/>
    <property type="gene ID" value="ENSLOCG00000017505.1"/>
</dbReference>
<reference evidence="4" key="1">
    <citation type="submission" date="2011-12" db="EMBL/GenBank/DDBJ databases">
        <title>The Draft Genome of Lepisosteus oculatus.</title>
        <authorList>
            <consortium name="The Broad Institute Genome Assembly &amp; Analysis Group"/>
            <consortium name="Computational R&amp;D Group"/>
            <consortium name="and Sequencing Platform"/>
            <person name="Di Palma F."/>
            <person name="Alfoldi J."/>
            <person name="Johnson J."/>
            <person name="Berlin A."/>
            <person name="Gnerre S."/>
            <person name="Jaffe D."/>
            <person name="MacCallum I."/>
            <person name="Young S."/>
            <person name="Walker B.J."/>
            <person name="Lander E.S."/>
            <person name="Lindblad-Toh K."/>
        </authorList>
    </citation>
    <scope>NUCLEOTIDE SEQUENCE [LARGE SCALE GENOMIC DNA]</scope>
</reference>
<sequence>MKSFLLITLMVAVGLCSTGINEHHSHKGEHGINYFLGLSYLTAKKTNQSACWVCAALPKYVQGGLPMGAIPWRLEEVIGMIIWRDNIGDFNMTNYGGCHNTTLTCTTLQYLQERGLEPTSFTGSYAPKYNRSHTPPYLTLNKEHEGNICFQVTYGLHLVGWSHCNLTIAADISTSTFQIPGWDRHTPQFGISFLFSEAWGAPNGAYFICGKRAYPWLPAQWSGSCYLGYVVPHIHVQTHSPFGPNHRPQRKLADWEYYLGIIFPQAGMNFLSRELIQMASTLEELANSTLSSLKAVNDEMVALRTVAMQNRLALDYVLAAQGGTCAVIGTECCTYIPDNSEHISDLTQ</sequence>
<keyword evidence="1" id="KW-1015">Disulfide bond</keyword>
<keyword evidence="2" id="KW-0732">Signal</keyword>
<evidence type="ECO:0000256" key="2">
    <source>
        <dbReference type="SAM" id="SignalP"/>
    </source>
</evidence>
<dbReference type="InterPro" id="IPR018154">
    <property type="entry name" value="TLV/ENV_coat_polyprotein"/>
</dbReference>
<feature type="signal peptide" evidence="2">
    <location>
        <begin position="1"/>
        <end position="18"/>
    </location>
</feature>